<feature type="signal peptide" evidence="1">
    <location>
        <begin position="1"/>
        <end position="23"/>
    </location>
</feature>
<dbReference type="PROSITE" id="PS51257">
    <property type="entry name" value="PROKAR_LIPOPROTEIN"/>
    <property type="match status" value="1"/>
</dbReference>
<name>A0ABW7C4W3_9CYAN</name>
<sequence length="155" mass="16083">MKPALILTLGCAMVSCWATRAIAQTSLDGDLTLSNSNPKGSLTGTAIGSHDLPSAVLGRSTDQAGHDCLGFSSLSPNHRLTLQTPIANLTLSINSGQDDTTLAVRGPNGLLLCGDDTVGTASAQVTAPQWPAGTYEVWVGTFKPGMRSPYRLTAE</sequence>
<dbReference type="Gene3D" id="2.60.120.380">
    <property type="match status" value="1"/>
</dbReference>
<proteinExistence type="predicted"/>
<comment type="caution">
    <text evidence="2">The sequence shown here is derived from an EMBL/GenBank/DDBJ whole genome shotgun (WGS) entry which is preliminary data.</text>
</comment>
<feature type="chain" id="PRO_5047149119" description="Peptidase C-terminal archaeal/bacterial domain-containing protein" evidence="1">
    <location>
        <begin position="24"/>
        <end position="155"/>
    </location>
</feature>
<keyword evidence="3" id="KW-1185">Reference proteome</keyword>
<evidence type="ECO:0000313" key="2">
    <source>
        <dbReference type="EMBL" id="MFG3816265.1"/>
    </source>
</evidence>
<evidence type="ECO:0000256" key="1">
    <source>
        <dbReference type="SAM" id="SignalP"/>
    </source>
</evidence>
<evidence type="ECO:0000313" key="3">
    <source>
        <dbReference type="Proteomes" id="UP001604335"/>
    </source>
</evidence>
<dbReference type="EMBL" id="JAZAQF010000006">
    <property type="protein sequence ID" value="MFG3816265.1"/>
    <property type="molecule type" value="Genomic_DNA"/>
</dbReference>
<dbReference type="Proteomes" id="UP001604335">
    <property type="component" value="Unassembled WGS sequence"/>
</dbReference>
<dbReference type="RefSeq" id="WP_393010031.1">
    <property type="nucleotide sequence ID" value="NZ_JAZAQF010000006.1"/>
</dbReference>
<evidence type="ECO:0008006" key="4">
    <source>
        <dbReference type="Google" id="ProtNLM"/>
    </source>
</evidence>
<protein>
    <recommendedName>
        <fullName evidence="4">Peptidase C-terminal archaeal/bacterial domain-containing protein</fullName>
    </recommendedName>
</protein>
<accession>A0ABW7C4W3</accession>
<reference evidence="3" key="1">
    <citation type="journal article" date="2024" name="Algal Res.">
        <title>Biochemical, toxicological and genomic investigation of a high-biomass producing Limnothrix strain isolated from Italian shallow drinking water reservoir.</title>
        <authorList>
            <person name="Simonazzi M."/>
            <person name="Shishido T.K."/>
            <person name="Delbaje E."/>
            <person name="Wahlsten M."/>
            <person name="Fewer D.P."/>
            <person name="Sivonen K."/>
            <person name="Pezzolesi L."/>
            <person name="Pistocchi R."/>
        </authorList>
    </citation>
    <scope>NUCLEOTIDE SEQUENCE [LARGE SCALE GENOMIC DNA]</scope>
    <source>
        <strain evidence="3">LRLZ20PSL1</strain>
    </source>
</reference>
<gene>
    <name evidence="2" type="ORF">VPK24_01340</name>
</gene>
<keyword evidence="1" id="KW-0732">Signal</keyword>
<organism evidence="2 3">
    <name type="scientific">Limnothrix redekei LRLZ20PSL1</name>
    <dbReference type="NCBI Taxonomy" id="3112953"/>
    <lineage>
        <taxon>Bacteria</taxon>
        <taxon>Bacillati</taxon>
        <taxon>Cyanobacteriota</taxon>
        <taxon>Cyanophyceae</taxon>
        <taxon>Pseudanabaenales</taxon>
        <taxon>Pseudanabaenaceae</taxon>
        <taxon>Limnothrix</taxon>
    </lineage>
</organism>